<organism evidence="2 3">
    <name type="scientific">Sinomonas flava</name>
    <dbReference type="NCBI Taxonomy" id="496857"/>
    <lineage>
        <taxon>Bacteria</taxon>
        <taxon>Bacillati</taxon>
        <taxon>Actinomycetota</taxon>
        <taxon>Actinomycetes</taxon>
        <taxon>Micrococcales</taxon>
        <taxon>Micrococcaceae</taxon>
        <taxon>Sinomonas</taxon>
    </lineage>
</organism>
<comment type="similarity">
    <text evidence="1">Belongs to the UPF0311 family.</text>
</comment>
<dbReference type="RefSeq" id="WP_344300471.1">
    <property type="nucleotide sequence ID" value="NZ_BAAAQW010000009.1"/>
</dbReference>
<dbReference type="Pfam" id="PF11578">
    <property type="entry name" value="DUF3237"/>
    <property type="match status" value="1"/>
</dbReference>
<dbReference type="PANTHER" id="PTHR37315">
    <property type="entry name" value="UPF0311 PROTEIN BLR7842"/>
    <property type="match status" value="1"/>
</dbReference>
<proteinExistence type="inferred from homology"/>
<sequence>MTQEPQAQEPQAPALEYTATLSVTIAEPIDVGPTPEGHRRIIPITGGTVSGPRLKGRVLPGGADFQILHTPELSQLDARYALELEDGAIVSVDNAAIRSGSADALGRIARGEAVDPQEIYFRCAPRLRSSAPEWDWVNRTMFIGTGERYPDRVVVHVFAVG</sequence>
<dbReference type="PANTHER" id="PTHR37315:SF1">
    <property type="entry name" value="UPF0311 PROTEIN BLR7842"/>
    <property type="match status" value="1"/>
</dbReference>
<dbReference type="Gene3D" id="2.40.160.20">
    <property type="match status" value="1"/>
</dbReference>
<gene>
    <name evidence="2" type="ORF">GCM10009849_28900</name>
</gene>
<reference evidence="2 3" key="1">
    <citation type="journal article" date="2019" name="Int. J. Syst. Evol. Microbiol.">
        <title>The Global Catalogue of Microorganisms (GCM) 10K type strain sequencing project: providing services to taxonomists for standard genome sequencing and annotation.</title>
        <authorList>
            <consortium name="The Broad Institute Genomics Platform"/>
            <consortium name="The Broad Institute Genome Sequencing Center for Infectious Disease"/>
            <person name="Wu L."/>
            <person name="Ma J."/>
        </authorList>
    </citation>
    <scope>NUCLEOTIDE SEQUENCE [LARGE SCALE GENOMIC DNA]</scope>
    <source>
        <strain evidence="2 3">JCM 16034</strain>
    </source>
</reference>
<name>A0ABN3BYM8_9MICC</name>
<evidence type="ECO:0000313" key="2">
    <source>
        <dbReference type="EMBL" id="GAA2202051.1"/>
    </source>
</evidence>
<evidence type="ECO:0000313" key="3">
    <source>
        <dbReference type="Proteomes" id="UP001500432"/>
    </source>
</evidence>
<comment type="caution">
    <text evidence="2">The sequence shown here is derived from an EMBL/GenBank/DDBJ whole genome shotgun (WGS) entry which is preliminary data.</text>
</comment>
<dbReference type="EMBL" id="BAAAQW010000009">
    <property type="protein sequence ID" value="GAA2202051.1"/>
    <property type="molecule type" value="Genomic_DNA"/>
</dbReference>
<protein>
    <recommendedName>
        <fullName evidence="1">UPF0311 protein GCM10009849_28900</fullName>
    </recommendedName>
</protein>
<dbReference type="InterPro" id="IPR020915">
    <property type="entry name" value="UPF0311"/>
</dbReference>
<keyword evidence="3" id="KW-1185">Reference proteome</keyword>
<accession>A0ABN3BYM8</accession>
<dbReference type="HAMAP" id="MF_00775">
    <property type="entry name" value="UPF0311"/>
    <property type="match status" value="1"/>
</dbReference>
<dbReference type="Proteomes" id="UP001500432">
    <property type="component" value="Unassembled WGS sequence"/>
</dbReference>
<evidence type="ECO:0000256" key="1">
    <source>
        <dbReference type="HAMAP-Rule" id="MF_00775"/>
    </source>
</evidence>